<feature type="domain" description="Protein kinase" evidence="2">
    <location>
        <begin position="307"/>
        <end position="693"/>
    </location>
</feature>
<dbReference type="SUPFAM" id="SSF56112">
    <property type="entry name" value="Protein kinase-like (PK-like)"/>
    <property type="match status" value="1"/>
</dbReference>
<dbReference type="SMART" id="SM00220">
    <property type="entry name" value="S_TKc"/>
    <property type="match status" value="1"/>
</dbReference>
<dbReference type="Gene3D" id="3.30.200.20">
    <property type="entry name" value="Phosphorylase Kinase, domain 1"/>
    <property type="match status" value="1"/>
</dbReference>
<evidence type="ECO:0008006" key="6">
    <source>
        <dbReference type="Google" id="ProtNLM"/>
    </source>
</evidence>
<dbReference type="AlphaFoldDB" id="A0A9P0AVW6"/>
<dbReference type="GO" id="GO:0035091">
    <property type="term" value="F:phosphatidylinositol binding"/>
    <property type="evidence" value="ECO:0007669"/>
    <property type="project" value="InterPro"/>
</dbReference>
<sequence length="707" mass="80463">MVSNREKWMRIFDVPETNKHKNGYTIYKVISLLYPESCPDAVTKVTVWKRFNDFKKLHREVKVLHRKLNLESKLPNLPGSSLFKRFDEETITIRKQSILNFLEYVGSQSQLFTSTEFVKFFETSLTPADHLNSNINLIRADLNLPEEEYIGSINSDDDHTISDTDSITTISSLSPSVQNLDISDSHLKLKKRQSVSQSSDTVSIGTTTDSLLLIDGQVYPTAPQTPGVSVSGEYAQYLIDASIHVNIAVELENDKKYDEAFVAYTTAIDILLKFGKDDSNYDRKQLVRYKTEKYLLRAEKIYNMYLAEEVKNLRQQEEALVEPQLNREVMDLYKYKVIKVICNGMLVLHSDTQQLFYVKVIHKTMEFLNDHLILPELVPYMVKLYNHFNCENALFLILEYCSGVTISDYLKQHINNIDVFRRKDDDILKQIHEMSDDESENSFSELVNDYTSAKKSHLTSQGDELSSSDEFVKVEKDFFLPAAKKPAKNIMDEDIREGGLPPVDVEENSTDGDGNVASGASQRLSGVAATEDIVDSNCVAPQKQIVKWSAQLLVALEKLHVLGITCRDLQMKNLLIDEKGDLKLTYMCNVNELCDLFTNKVNVNLAPEVYGYHVITDAADWWSFGAILYELLVGMPISDVHPNGITCSSHVKIPKYVSAEARSLIKQLLTYNSKDRLGTGTNGVDYLKSHPFFNTVDWHTLTAKYKY</sequence>
<dbReference type="InterPro" id="IPR001683">
    <property type="entry name" value="PX_dom"/>
</dbReference>
<name>A0A9P0AVW6_BRAAE</name>
<dbReference type="Pfam" id="PF00787">
    <property type="entry name" value="PX"/>
    <property type="match status" value="1"/>
</dbReference>
<dbReference type="Pfam" id="PF04212">
    <property type="entry name" value="MIT"/>
    <property type="match status" value="1"/>
</dbReference>
<dbReference type="Gene3D" id="1.10.510.10">
    <property type="entry name" value="Transferase(Phosphotransferase) domain 1"/>
    <property type="match status" value="1"/>
</dbReference>
<dbReference type="PANTHER" id="PTHR15508">
    <property type="entry name" value="RIBOSOMAL PROTEIN S6 KINASE"/>
    <property type="match status" value="1"/>
</dbReference>
<evidence type="ECO:0000259" key="3">
    <source>
        <dbReference type="PROSITE" id="PS50195"/>
    </source>
</evidence>
<dbReference type="SUPFAM" id="SSF64268">
    <property type="entry name" value="PX domain"/>
    <property type="match status" value="1"/>
</dbReference>
<dbReference type="InterPro" id="IPR051866">
    <property type="entry name" value="Intracell_Sig-Traffick_Protein"/>
</dbReference>
<proteinExistence type="predicted"/>
<dbReference type="InterPro" id="IPR000719">
    <property type="entry name" value="Prot_kinase_dom"/>
</dbReference>
<dbReference type="Pfam" id="PF00069">
    <property type="entry name" value="Pkinase"/>
    <property type="match status" value="1"/>
</dbReference>
<dbReference type="GO" id="GO:0004672">
    <property type="term" value="F:protein kinase activity"/>
    <property type="evidence" value="ECO:0007669"/>
    <property type="project" value="InterPro"/>
</dbReference>
<dbReference type="InterPro" id="IPR036181">
    <property type="entry name" value="MIT_dom_sf"/>
</dbReference>
<evidence type="ECO:0000259" key="2">
    <source>
        <dbReference type="PROSITE" id="PS50011"/>
    </source>
</evidence>
<dbReference type="SUPFAM" id="SSF116846">
    <property type="entry name" value="MIT domain"/>
    <property type="match status" value="1"/>
</dbReference>
<dbReference type="EMBL" id="OV121133">
    <property type="protein sequence ID" value="CAH0550105.1"/>
    <property type="molecule type" value="Genomic_DNA"/>
</dbReference>
<dbReference type="Gene3D" id="3.30.1520.10">
    <property type="entry name" value="Phox-like domain"/>
    <property type="match status" value="1"/>
</dbReference>
<keyword evidence="5" id="KW-1185">Reference proteome</keyword>
<accession>A0A9P0AVW6</accession>
<dbReference type="InterPro" id="IPR011009">
    <property type="entry name" value="Kinase-like_dom_sf"/>
</dbReference>
<gene>
    <name evidence="4" type="ORF">MELIAE_LOCUS3006</name>
</gene>
<dbReference type="SMART" id="SM00312">
    <property type="entry name" value="PX"/>
    <property type="match status" value="1"/>
</dbReference>
<organism evidence="4 5">
    <name type="scientific">Brassicogethes aeneus</name>
    <name type="common">Rape pollen beetle</name>
    <name type="synonym">Meligethes aeneus</name>
    <dbReference type="NCBI Taxonomy" id="1431903"/>
    <lineage>
        <taxon>Eukaryota</taxon>
        <taxon>Metazoa</taxon>
        <taxon>Ecdysozoa</taxon>
        <taxon>Arthropoda</taxon>
        <taxon>Hexapoda</taxon>
        <taxon>Insecta</taxon>
        <taxon>Pterygota</taxon>
        <taxon>Neoptera</taxon>
        <taxon>Endopterygota</taxon>
        <taxon>Coleoptera</taxon>
        <taxon>Polyphaga</taxon>
        <taxon>Cucujiformia</taxon>
        <taxon>Nitidulidae</taxon>
        <taxon>Meligethinae</taxon>
        <taxon>Brassicogethes</taxon>
    </lineage>
</organism>
<evidence type="ECO:0000313" key="5">
    <source>
        <dbReference type="Proteomes" id="UP001154078"/>
    </source>
</evidence>
<dbReference type="InterPro" id="IPR036871">
    <property type="entry name" value="PX_dom_sf"/>
</dbReference>
<evidence type="ECO:0000256" key="1">
    <source>
        <dbReference type="SAM" id="MobiDB-lite"/>
    </source>
</evidence>
<dbReference type="PROSITE" id="PS50195">
    <property type="entry name" value="PX"/>
    <property type="match status" value="1"/>
</dbReference>
<dbReference type="InterPro" id="IPR007330">
    <property type="entry name" value="MIT_dom"/>
</dbReference>
<dbReference type="Gene3D" id="1.20.58.80">
    <property type="entry name" value="Phosphotransferase system, lactose/cellobiose-type IIA subunit"/>
    <property type="match status" value="1"/>
</dbReference>
<dbReference type="PANTHER" id="PTHR15508:SF8">
    <property type="entry name" value="LD24550P"/>
    <property type="match status" value="1"/>
</dbReference>
<reference evidence="4" key="1">
    <citation type="submission" date="2021-12" db="EMBL/GenBank/DDBJ databases">
        <authorList>
            <person name="King R."/>
        </authorList>
    </citation>
    <scope>NUCLEOTIDE SEQUENCE</scope>
</reference>
<protein>
    <recommendedName>
        <fullName evidence="6">Ribosomal protein S6 kinase delta-1</fullName>
    </recommendedName>
</protein>
<dbReference type="GO" id="GO:0005524">
    <property type="term" value="F:ATP binding"/>
    <property type="evidence" value="ECO:0007669"/>
    <property type="project" value="InterPro"/>
</dbReference>
<evidence type="ECO:0000313" key="4">
    <source>
        <dbReference type="EMBL" id="CAH0550105.1"/>
    </source>
</evidence>
<feature type="region of interest" description="Disordered" evidence="1">
    <location>
        <begin position="494"/>
        <end position="517"/>
    </location>
</feature>
<dbReference type="Proteomes" id="UP001154078">
    <property type="component" value="Chromosome 2"/>
</dbReference>
<dbReference type="SMART" id="SM00745">
    <property type="entry name" value="MIT"/>
    <property type="match status" value="1"/>
</dbReference>
<dbReference type="PROSITE" id="PS50011">
    <property type="entry name" value="PROTEIN_KINASE_DOM"/>
    <property type="match status" value="1"/>
</dbReference>
<dbReference type="OrthoDB" id="1278353at2759"/>
<feature type="domain" description="PX" evidence="3">
    <location>
        <begin position="5"/>
        <end position="128"/>
    </location>
</feature>